<gene>
    <name evidence="2" type="ORF">F0185_14745</name>
</gene>
<dbReference type="PANTHER" id="PTHR32060:SF30">
    <property type="entry name" value="CARBOXY-TERMINAL PROCESSING PROTEASE CTPA"/>
    <property type="match status" value="1"/>
</dbReference>
<name>A0ABX0LR47_9BURK</name>
<evidence type="ECO:0000259" key="1">
    <source>
        <dbReference type="SMART" id="SM00245"/>
    </source>
</evidence>
<dbReference type="SUPFAM" id="SSF52096">
    <property type="entry name" value="ClpP/crotonase"/>
    <property type="match status" value="1"/>
</dbReference>
<evidence type="ECO:0000313" key="2">
    <source>
        <dbReference type="EMBL" id="NHZ34830.1"/>
    </source>
</evidence>
<accession>A0ABX0LR47</accession>
<organism evidence="2 3">
    <name type="scientific">Massilia rubra</name>
    <dbReference type="NCBI Taxonomy" id="2607910"/>
    <lineage>
        <taxon>Bacteria</taxon>
        <taxon>Pseudomonadati</taxon>
        <taxon>Pseudomonadota</taxon>
        <taxon>Betaproteobacteria</taxon>
        <taxon>Burkholderiales</taxon>
        <taxon>Oxalobacteraceae</taxon>
        <taxon>Telluria group</taxon>
        <taxon>Massilia</taxon>
    </lineage>
</organism>
<dbReference type="SMART" id="SM00245">
    <property type="entry name" value="TSPc"/>
    <property type="match status" value="1"/>
</dbReference>
<comment type="caution">
    <text evidence="2">The sequence shown here is derived from an EMBL/GenBank/DDBJ whole genome shotgun (WGS) entry which is preliminary data.</text>
</comment>
<evidence type="ECO:0000313" key="3">
    <source>
        <dbReference type="Proteomes" id="UP000785613"/>
    </source>
</evidence>
<dbReference type="Proteomes" id="UP000785613">
    <property type="component" value="Unassembled WGS sequence"/>
</dbReference>
<sequence length="791" mass="84539">MEAIIFVGLQASGKSTFYKNHYFYTHQSGVRSDIQTRPHHYHCLRPGLTRRGVDGLTATGRRVLRLARLGLLLACCLTGAVRAAGAGAVLPDAARLWSAAKYTHPQLADGRIDWDRALVDAMPALLAAHSRGDTGSAVAILMAPLKDPTLRIHAGAAPELVRWPAGSPELAWLPGGVALLHLHAGIPTPAQMDGLGSARKLILDLRPALPVRDEDWEAALHQLVARLIDQPLLLPAERYRVASGPRPADGWEGMPGAFLTLEAERVMPAADARARPMVFIVNDTEPVPKVVLALQRAGLAMIVAEEGASRIRSGPLQTVAMNGMLVEFSAGELVLPDGRVDLRADRVLNKDRNSGAASAPVRAALALLGNKWRPRARSASPAPAFAVRQEEPAYREMAYPGPAWRSLAAIKLWSVMDRHFPAKRLMSSSWDDALSACLERMGTVQDAFEYGRALEDMAAALDDSHVVVFSRALNLERGKGTLGVRVGLVEGRYVVTSVAHAGVGDGERLRIGDDVLSLDGENFSARVARLAPRVAASTAAGKTRNAIARALRGAPGSTALLELSGADREPRSVRLPYTVIDEEEPVRGDRPIIDILAGNIAYVDLDRLEPGEVDAMFQTVMNTRALILDMRGYPHGVGQALVARLNVNGASSGPVTAQNLVTAYDAAKGARLLFPGIISPARGPLYRGKVIMLIDEHSQSQAEHLAMEVEAATPVQFVGTPSAGANGDIRTVALPGGVFVSYSGYEVTHADGRQFQRIGIVPHVLVAPTVDGIRAGRDEVLEGAIARAKEG</sequence>
<dbReference type="RefSeq" id="WP_167225621.1">
    <property type="nucleotide sequence ID" value="NZ_VUYU01000008.1"/>
</dbReference>
<protein>
    <recommendedName>
        <fullName evidence="1">Tail specific protease domain-containing protein</fullName>
    </recommendedName>
</protein>
<dbReference type="Pfam" id="PF03572">
    <property type="entry name" value="Peptidase_S41"/>
    <property type="match status" value="1"/>
</dbReference>
<dbReference type="InterPro" id="IPR005151">
    <property type="entry name" value="Tail-specific_protease"/>
</dbReference>
<dbReference type="EMBL" id="VUYU01000008">
    <property type="protein sequence ID" value="NHZ34830.1"/>
    <property type="molecule type" value="Genomic_DNA"/>
</dbReference>
<reference evidence="2 3" key="1">
    <citation type="submission" date="2019-09" db="EMBL/GenBank/DDBJ databases">
        <title>Taxonomy of Antarctic Massilia spp.: description of Massilia rubra sp. nov., Massilia aquatica sp. nov., Massilia mucilaginosa sp. nov., Massilia frigida sp. nov. isolated from streams, lakes and regoliths.</title>
        <authorList>
            <person name="Holochova P."/>
            <person name="Sedlacek I."/>
            <person name="Kralova S."/>
            <person name="Maslanova I."/>
            <person name="Busse H.-J."/>
            <person name="Stankova E."/>
            <person name="Vrbovska V."/>
            <person name="Kovarovic V."/>
            <person name="Bartak M."/>
            <person name="Svec P."/>
            <person name="Pantucek R."/>
        </authorList>
    </citation>
    <scope>NUCLEOTIDE SEQUENCE [LARGE SCALE GENOMIC DNA]</scope>
    <source>
        <strain evidence="2 3">CCM 8692</strain>
    </source>
</reference>
<keyword evidence="3" id="KW-1185">Reference proteome</keyword>
<dbReference type="InterPro" id="IPR029045">
    <property type="entry name" value="ClpP/crotonase-like_dom_sf"/>
</dbReference>
<proteinExistence type="predicted"/>
<dbReference type="Gene3D" id="3.90.226.10">
    <property type="entry name" value="2-enoyl-CoA Hydratase, Chain A, domain 1"/>
    <property type="match status" value="1"/>
</dbReference>
<dbReference type="PANTHER" id="PTHR32060">
    <property type="entry name" value="TAIL-SPECIFIC PROTEASE"/>
    <property type="match status" value="1"/>
</dbReference>
<feature type="domain" description="Tail specific protease" evidence="1">
    <location>
        <begin position="572"/>
        <end position="767"/>
    </location>
</feature>